<name>A0A5K7SBV3_9BACT</name>
<keyword evidence="4" id="KW-1185">Reference proteome</keyword>
<accession>A0A5K7SBV3</accession>
<keyword evidence="2" id="KW-0119">Carbohydrate metabolism</keyword>
<proteinExistence type="predicted"/>
<dbReference type="SUPFAM" id="SSF50443">
    <property type="entry name" value="FucI/AraA C-terminal domain-like"/>
    <property type="match status" value="1"/>
</dbReference>
<keyword evidence="1" id="KW-0413">Isomerase</keyword>
<sequence length="39" mass="4352">MNEWSKQGPAHHCAIGIGHISDKIQRLGQILKIEVVKIC</sequence>
<reference evidence="3" key="1">
    <citation type="journal article" date="2020" name="Int. J. Syst. Evol. Microbiol.">
        <title>Aquipluma nitroreducens gen. nov. sp. nov., a novel facultatively anaerobic bacterium isolated from a freshwater lake.</title>
        <authorList>
            <person name="Watanabe M."/>
            <person name="Kojima H."/>
            <person name="Fukui M."/>
        </authorList>
    </citation>
    <scope>NUCLEOTIDE SEQUENCE</scope>
    <source>
        <strain evidence="3">MeG22</strain>
    </source>
</reference>
<dbReference type="GO" id="GO:0016853">
    <property type="term" value="F:isomerase activity"/>
    <property type="evidence" value="ECO:0007669"/>
    <property type="project" value="UniProtKB-KW"/>
</dbReference>
<evidence type="ECO:0000313" key="4">
    <source>
        <dbReference type="Proteomes" id="UP001193389"/>
    </source>
</evidence>
<protein>
    <recommendedName>
        <fullName evidence="5">L-arabinose isomerase</fullName>
    </recommendedName>
</protein>
<dbReference type="EMBL" id="AP018694">
    <property type="protein sequence ID" value="BBE19048.1"/>
    <property type="molecule type" value="Genomic_DNA"/>
</dbReference>
<dbReference type="KEGG" id="anf:AQPE_3221"/>
<organism evidence="3 4">
    <name type="scientific">Aquipluma nitroreducens</name>
    <dbReference type="NCBI Taxonomy" id="2010828"/>
    <lineage>
        <taxon>Bacteria</taxon>
        <taxon>Pseudomonadati</taxon>
        <taxon>Bacteroidota</taxon>
        <taxon>Bacteroidia</taxon>
        <taxon>Marinilabiliales</taxon>
        <taxon>Prolixibacteraceae</taxon>
        <taxon>Aquipluma</taxon>
    </lineage>
</organism>
<dbReference type="AlphaFoldDB" id="A0A5K7SBV3"/>
<evidence type="ECO:0000256" key="2">
    <source>
        <dbReference type="ARBA" id="ARBA00023277"/>
    </source>
</evidence>
<evidence type="ECO:0000256" key="1">
    <source>
        <dbReference type="ARBA" id="ARBA00023235"/>
    </source>
</evidence>
<gene>
    <name evidence="3" type="ORF">AQPE_3221</name>
</gene>
<dbReference type="InterPro" id="IPR004216">
    <property type="entry name" value="Fuc/Ara_isomerase_C"/>
</dbReference>
<evidence type="ECO:0008006" key="5">
    <source>
        <dbReference type="Google" id="ProtNLM"/>
    </source>
</evidence>
<dbReference type="Proteomes" id="UP001193389">
    <property type="component" value="Chromosome"/>
</dbReference>
<evidence type="ECO:0000313" key="3">
    <source>
        <dbReference type="EMBL" id="BBE19048.1"/>
    </source>
</evidence>